<reference evidence="1 2" key="1">
    <citation type="journal article" date="2014" name="Curr. Biol.">
        <title>The genome of the clonal raider ant Cerapachys biroi.</title>
        <authorList>
            <person name="Oxley P.R."/>
            <person name="Ji L."/>
            <person name="Fetter-Pruneda I."/>
            <person name="McKenzie S.K."/>
            <person name="Li C."/>
            <person name="Hu H."/>
            <person name="Zhang G."/>
            <person name="Kronauer D.J."/>
        </authorList>
    </citation>
    <scope>NUCLEOTIDE SEQUENCE [LARGE SCALE GENOMIC DNA]</scope>
</reference>
<keyword evidence="2" id="KW-1185">Reference proteome</keyword>
<gene>
    <name evidence="1" type="ORF">X777_05487</name>
</gene>
<dbReference type="EMBL" id="KK107245">
    <property type="protein sequence ID" value="EZA54508.1"/>
    <property type="molecule type" value="Genomic_DNA"/>
</dbReference>
<proteinExistence type="predicted"/>
<evidence type="ECO:0000313" key="1">
    <source>
        <dbReference type="EMBL" id="EZA54508.1"/>
    </source>
</evidence>
<dbReference type="AlphaFoldDB" id="A0A026WEX3"/>
<protein>
    <submittedName>
        <fullName evidence="1">Uncharacterized protein</fullName>
    </submittedName>
</protein>
<name>A0A026WEX3_OOCBI</name>
<accession>A0A026WEX3</accession>
<organism evidence="1 2">
    <name type="scientific">Ooceraea biroi</name>
    <name type="common">Clonal raider ant</name>
    <name type="synonym">Cerapachys biroi</name>
    <dbReference type="NCBI Taxonomy" id="2015173"/>
    <lineage>
        <taxon>Eukaryota</taxon>
        <taxon>Metazoa</taxon>
        <taxon>Ecdysozoa</taxon>
        <taxon>Arthropoda</taxon>
        <taxon>Hexapoda</taxon>
        <taxon>Insecta</taxon>
        <taxon>Pterygota</taxon>
        <taxon>Neoptera</taxon>
        <taxon>Endopterygota</taxon>
        <taxon>Hymenoptera</taxon>
        <taxon>Apocrita</taxon>
        <taxon>Aculeata</taxon>
        <taxon>Formicoidea</taxon>
        <taxon>Formicidae</taxon>
        <taxon>Dorylinae</taxon>
        <taxon>Ooceraea</taxon>
    </lineage>
</organism>
<evidence type="ECO:0000313" key="2">
    <source>
        <dbReference type="Proteomes" id="UP000053097"/>
    </source>
</evidence>
<sequence>MTAYEFRSRLANDKQHAMIASVRITSWKINRDTQLSATGAVCLHNVDASIHDLRQQNYFFAAPGTFDTVTTISGRLIH</sequence>
<dbReference type="Proteomes" id="UP000053097">
    <property type="component" value="Unassembled WGS sequence"/>
</dbReference>